<proteinExistence type="predicted"/>
<dbReference type="Proteomes" id="UP001556367">
    <property type="component" value="Unassembled WGS sequence"/>
</dbReference>
<evidence type="ECO:0000313" key="4">
    <source>
        <dbReference type="Proteomes" id="UP001556367"/>
    </source>
</evidence>
<name>A0ABR3JN46_9AGAR</name>
<feature type="region of interest" description="Disordered" evidence="1">
    <location>
        <begin position="74"/>
        <end position="118"/>
    </location>
</feature>
<comment type="caution">
    <text evidence="3">The sequence shown here is derived from an EMBL/GenBank/DDBJ whole genome shotgun (WGS) entry which is preliminary data.</text>
</comment>
<evidence type="ECO:0000256" key="1">
    <source>
        <dbReference type="SAM" id="MobiDB-lite"/>
    </source>
</evidence>
<keyword evidence="2" id="KW-1133">Transmembrane helix</keyword>
<evidence type="ECO:0000256" key="2">
    <source>
        <dbReference type="SAM" id="Phobius"/>
    </source>
</evidence>
<organism evidence="3 4">
    <name type="scientific">Hohenbuehelia grisea</name>
    <dbReference type="NCBI Taxonomy" id="104357"/>
    <lineage>
        <taxon>Eukaryota</taxon>
        <taxon>Fungi</taxon>
        <taxon>Dikarya</taxon>
        <taxon>Basidiomycota</taxon>
        <taxon>Agaricomycotina</taxon>
        <taxon>Agaricomycetes</taxon>
        <taxon>Agaricomycetidae</taxon>
        <taxon>Agaricales</taxon>
        <taxon>Pleurotineae</taxon>
        <taxon>Pleurotaceae</taxon>
        <taxon>Hohenbuehelia</taxon>
    </lineage>
</organism>
<keyword evidence="2" id="KW-0472">Membrane</keyword>
<accession>A0ABR3JN46</accession>
<sequence>MPPAFHSTIYQRRGDIELNPDGSLRVTQEDKIKQALVIVGLVFLLLFAFGLILWSWWKGPNAALPFRWRRHRKTEQGAPSTPAGAPRNAHDEDRSWYRNPPAPGVPRDAGGEGRSWYRHPPSQTVYDVLPTLGYNEVWKHNGQGLVPLDNRTSGPFSNHRAGKTSQAPSLPPLAAIRYPPQGSVPAYTSTDNLFEMKQVSRRARTAYPPRAL</sequence>
<keyword evidence="2" id="KW-0812">Transmembrane</keyword>
<reference evidence="4" key="1">
    <citation type="submission" date="2024-06" db="EMBL/GenBank/DDBJ databases">
        <title>Multi-omics analyses provide insights into the biosynthesis of the anticancer antibiotic pleurotin in Hohenbuehelia grisea.</title>
        <authorList>
            <person name="Weaver J.A."/>
            <person name="Alberti F."/>
        </authorList>
    </citation>
    <scope>NUCLEOTIDE SEQUENCE [LARGE SCALE GENOMIC DNA]</scope>
    <source>
        <strain evidence="4">T-177</strain>
    </source>
</reference>
<gene>
    <name evidence="3" type="ORF">HGRIS_002866</name>
</gene>
<feature type="transmembrane region" description="Helical" evidence="2">
    <location>
        <begin position="35"/>
        <end position="57"/>
    </location>
</feature>
<protein>
    <submittedName>
        <fullName evidence="3">Uncharacterized protein</fullName>
    </submittedName>
</protein>
<keyword evidence="4" id="KW-1185">Reference proteome</keyword>
<evidence type="ECO:0000313" key="3">
    <source>
        <dbReference type="EMBL" id="KAL0956747.1"/>
    </source>
</evidence>
<dbReference type="EMBL" id="JASNQZ010000006">
    <property type="protein sequence ID" value="KAL0956747.1"/>
    <property type="molecule type" value="Genomic_DNA"/>
</dbReference>